<accession>A0A743ZCJ4</accession>
<evidence type="ECO:0000313" key="2">
    <source>
        <dbReference type="EMBL" id="HAF5796867.1"/>
    </source>
</evidence>
<dbReference type="EMBL" id="DAAUOG010000023">
    <property type="protein sequence ID" value="HAF2222327.1"/>
    <property type="molecule type" value="Genomic_DNA"/>
</dbReference>
<name>A0A743ZCJ4_SALER</name>
<gene>
    <name evidence="1" type="ORF">G8N47_004682</name>
    <name evidence="2" type="ORF">G9B93_005064</name>
</gene>
<dbReference type="RefSeq" id="WP_079917014.1">
    <property type="nucleotide sequence ID" value="NZ_MYVF01000030.1"/>
</dbReference>
<dbReference type="PROSITE" id="PS51257">
    <property type="entry name" value="PROKAR_LIPOPROTEIN"/>
    <property type="match status" value="1"/>
</dbReference>
<reference evidence="1" key="1">
    <citation type="journal article" date="2018" name="Genome Biol.">
        <title>SKESA: strategic k-mer extension for scrupulous assemblies.</title>
        <authorList>
            <person name="Souvorov A."/>
            <person name="Agarwala R."/>
            <person name="Lipman D.J."/>
        </authorList>
    </citation>
    <scope>NUCLEOTIDE SEQUENCE</scope>
    <source>
        <strain evidence="1">MA.RM_352</strain>
        <strain evidence="2">MA.RM_407</strain>
    </source>
</reference>
<protein>
    <submittedName>
        <fullName evidence="1">Uncharacterized protein</fullName>
    </submittedName>
</protein>
<evidence type="ECO:0000313" key="1">
    <source>
        <dbReference type="EMBL" id="HAF2222327.1"/>
    </source>
</evidence>
<proteinExistence type="predicted"/>
<reference evidence="1" key="2">
    <citation type="submission" date="2020-02" db="EMBL/GenBank/DDBJ databases">
        <authorList>
            <consortium name="NCBI Pathogen Detection Project"/>
        </authorList>
    </citation>
    <scope>NUCLEOTIDE SEQUENCE</scope>
    <source>
        <strain evidence="1">MA.RM_352</strain>
        <strain evidence="2">MA.RM_407</strain>
    </source>
</reference>
<comment type="caution">
    <text evidence="1">The sequence shown here is derived from an EMBL/GenBank/DDBJ whole genome shotgun (WGS) entry which is preliminary data.</text>
</comment>
<sequence>MYNRDKIVQIKRVAVQAVFWAACPMDDDYCYDRIMSASLIDKAFQDRNAIYVHDAYQTLCDTAGIKQIVRKTAIRLVILMENVSPEVAETILNQWPTTNEQGETGTQGIFDYLFR</sequence>
<organism evidence="1">
    <name type="scientific">Salmonella enterica</name>
    <name type="common">Salmonella choleraesuis</name>
    <dbReference type="NCBI Taxonomy" id="28901"/>
    <lineage>
        <taxon>Bacteria</taxon>
        <taxon>Pseudomonadati</taxon>
        <taxon>Pseudomonadota</taxon>
        <taxon>Gammaproteobacteria</taxon>
        <taxon>Enterobacterales</taxon>
        <taxon>Enterobacteriaceae</taxon>
        <taxon>Salmonella</taxon>
    </lineage>
</organism>
<dbReference type="EMBL" id="DAAVTZ010000023">
    <property type="protein sequence ID" value="HAF5796867.1"/>
    <property type="molecule type" value="Genomic_DNA"/>
</dbReference>
<dbReference type="AlphaFoldDB" id="A0A743ZCJ4"/>